<dbReference type="InterPro" id="IPR041492">
    <property type="entry name" value="HAD_2"/>
</dbReference>
<dbReference type="InterPro" id="IPR023214">
    <property type="entry name" value="HAD_sf"/>
</dbReference>
<dbReference type="Gene3D" id="1.10.150.240">
    <property type="entry name" value="Putative phosphatase, domain 2"/>
    <property type="match status" value="1"/>
</dbReference>
<keyword evidence="1" id="KW-0378">Hydrolase</keyword>
<dbReference type="RefSeq" id="WP_211532446.1">
    <property type="nucleotide sequence ID" value="NZ_CP058560.1"/>
</dbReference>
<protein>
    <submittedName>
        <fullName evidence="1">HAD hydrolase-like protein</fullName>
    </submittedName>
</protein>
<dbReference type="GO" id="GO:0006281">
    <property type="term" value="P:DNA repair"/>
    <property type="evidence" value="ECO:0007669"/>
    <property type="project" value="TreeGrafter"/>
</dbReference>
<accession>A0A8T8K6E4</accession>
<dbReference type="PANTHER" id="PTHR43434:SF1">
    <property type="entry name" value="PHOSPHOGLYCOLATE PHOSPHATASE"/>
    <property type="match status" value="1"/>
</dbReference>
<dbReference type="Pfam" id="PF13419">
    <property type="entry name" value="HAD_2"/>
    <property type="match status" value="1"/>
</dbReference>
<dbReference type="InterPro" id="IPR050155">
    <property type="entry name" value="HAD-like_hydrolase_sf"/>
</dbReference>
<evidence type="ECO:0000313" key="2">
    <source>
        <dbReference type="Proteomes" id="UP000681041"/>
    </source>
</evidence>
<dbReference type="GO" id="GO:0008967">
    <property type="term" value="F:phosphoglycolate phosphatase activity"/>
    <property type="evidence" value="ECO:0007669"/>
    <property type="project" value="TreeGrafter"/>
</dbReference>
<gene>
    <name evidence="1" type="ORF">HYG87_06800</name>
</gene>
<dbReference type="Proteomes" id="UP000681041">
    <property type="component" value="Chromosome"/>
</dbReference>
<dbReference type="Gene3D" id="3.40.50.1000">
    <property type="entry name" value="HAD superfamily/HAD-like"/>
    <property type="match status" value="1"/>
</dbReference>
<sequence>MILLLFDIDKTLIDRSECHHRAFSHAFQEVFQVNTDIDIINYHGKTDPQITCEVLKKEGLDENLIKKKLDEFKEILSSYFILNVKDDHIMVLEGVRDLLTELESQGILLGLITGNLESIARAKLKQVDLDKYFKLGGFGSDNYHRPYLVSTALKRASRKYNFSPDNSPAFVIGDTPRDIKAGLENKTGTIGVSTGIYSPRELKDAGADFVLESLQYKKEFMGFIKSR</sequence>
<dbReference type="InterPro" id="IPR036412">
    <property type="entry name" value="HAD-like_sf"/>
</dbReference>
<reference evidence="1" key="1">
    <citation type="submission" date="2020-07" db="EMBL/GenBank/DDBJ databases">
        <title>Methanobacterium. sp. MethCan genome.</title>
        <authorList>
            <person name="Postec A."/>
            <person name="Quemeneur M."/>
        </authorList>
    </citation>
    <scope>NUCLEOTIDE SEQUENCE</scope>
    <source>
        <strain evidence="1">MethCAN</strain>
    </source>
</reference>
<name>A0A8T8K6E4_9EURY</name>
<keyword evidence="2" id="KW-1185">Reference proteome</keyword>
<dbReference type="PANTHER" id="PTHR43434">
    <property type="entry name" value="PHOSPHOGLYCOLATE PHOSPHATASE"/>
    <property type="match status" value="1"/>
</dbReference>
<evidence type="ECO:0000313" key="1">
    <source>
        <dbReference type="EMBL" id="QUH23489.1"/>
    </source>
</evidence>
<dbReference type="AlphaFoldDB" id="A0A8T8K6E4"/>
<dbReference type="InterPro" id="IPR023198">
    <property type="entry name" value="PGP-like_dom2"/>
</dbReference>
<dbReference type="KEGG" id="meme:HYG87_06800"/>
<dbReference type="SUPFAM" id="SSF56784">
    <property type="entry name" value="HAD-like"/>
    <property type="match status" value="1"/>
</dbReference>
<dbReference type="GeneID" id="64820459"/>
<dbReference type="EMBL" id="CP058560">
    <property type="protein sequence ID" value="QUH23489.1"/>
    <property type="molecule type" value="Genomic_DNA"/>
</dbReference>
<organism evidence="1 2">
    <name type="scientific">Methanobacterium alkalithermotolerans</name>
    <dbReference type="NCBI Taxonomy" id="2731220"/>
    <lineage>
        <taxon>Archaea</taxon>
        <taxon>Methanobacteriati</taxon>
        <taxon>Methanobacteriota</taxon>
        <taxon>Methanomada group</taxon>
        <taxon>Methanobacteria</taxon>
        <taxon>Methanobacteriales</taxon>
        <taxon>Methanobacteriaceae</taxon>
        <taxon>Methanobacterium</taxon>
    </lineage>
</organism>
<proteinExistence type="predicted"/>
<dbReference type="SFLD" id="SFLDG01129">
    <property type="entry name" value="C1.5:_HAD__Beta-PGM__Phosphata"/>
    <property type="match status" value="1"/>
</dbReference>
<dbReference type="OrthoDB" id="82046at2157"/>
<dbReference type="SFLD" id="SFLDS00003">
    <property type="entry name" value="Haloacid_Dehalogenase"/>
    <property type="match status" value="1"/>
</dbReference>
<dbReference type="GO" id="GO:0005829">
    <property type="term" value="C:cytosol"/>
    <property type="evidence" value="ECO:0007669"/>
    <property type="project" value="TreeGrafter"/>
</dbReference>